<reference evidence="2 3" key="1">
    <citation type="submission" date="2022-11" db="EMBL/GenBank/DDBJ databases">
        <authorList>
            <person name="Caiyu Z."/>
        </authorList>
    </citation>
    <scope>NUCLEOTIDE SEQUENCE [LARGE SCALE GENOMIC DNA]</scope>
    <source>
        <strain evidence="2 3">YR-4</strain>
    </source>
</reference>
<comment type="caution">
    <text evidence="2">The sequence shown here is derived from an EMBL/GenBank/DDBJ whole genome shotgun (WGS) entry which is preliminary data.</text>
</comment>
<dbReference type="InterPro" id="IPR039422">
    <property type="entry name" value="MarR/SlyA-like"/>
</dbReference>
<dbReference type="PANTHER" id="PTHR33164:SF58">
    <property type="entry name" value="DNA-BINDING TRANSCRIPTIONAL REPRESSOR SCOC"/>
    <property type="match status" value="1"/>
</dbReference>
<feature type="domain" description="HTH marR-type" evidence="1">
    <location>
        <begin position="10"/>
        <end position="144"/>
    </location>
</feature>
<gene>
    <name evidence="2" type="ORF">OUY18_07160</name>
</gene>
<evidence type="ECO:0000313" key="3">
    <source>
        <dbReference type="Proteomes" id="UP001082703"/>
    </source>
</evidence>
<dbReference type="InterPro" id="IPR000835">
    <property type="entry name" value="HTH_MarR-typ"/>
</dbReference>
<dbReference type="InterPro" id="IPR036388">
    <property type="entry name" value="WH-like_DNA-bd_sf"/>
</dbReference>
<keyword evidence="3" id="KW-1185">Reference proteome</keyword>
<dbReference type="PROSITE" id="PS50995">
    <property type="entry name" value="HTH_MARR_2"/>
    <property type="match status" value="1"/>
</dbReference>
<dbReference type="EMBL" id="JAPOHA010000006">
    <property type="protein sequence ID" value="MCY1714029.1"/>
    <property type="molecule type" value="Genomic_DNA"/>
</dbReference>
<dbReference type="RefSeq" id="WP_268058080.1">
    <property type="nucleotide sequence ID" value="NZ_JAPOHA010000006.1"/>
</dbReference>
<dbReference type="SMART" id="SM00347">
    <property type="entry name" value="HTH_MARR"/>
    <property type="match status" value="1"/>
</dbReference>
<protein>
    <submittedName>
        <fullName evidence="2">MarR family transcriptional regulator</fullName>
    </submittedName>
</protein>
<dbReference type="PANTHER" id="PTHR33164">
    <property type="entry name" value="TRANSCRIPTIONAL REGULATOR, MARR FAMILY"/>
    <property type="match status" value="1"/>
</dbReference>
<sequence>MGRLDRLTDTQYFFGALFVASNRLETILEREFSKFGVTAKQWFLSIVVDRLFDEPPTIKQTARAMGSSHQNVKQLALKLSGKGLLRLEKDERDTRATRLQMTGEGRSLWERVRAQRDTFHEKLFAGISEQELGTVRNVMKKLLVNIEAIDHREENT</sequence>
<name>A0ABT4BT47_9FIRM</name>
<accession>A0ABT4BT47</accession>
<dbReference type="InterPro" id="IPR036390">
    <property type="entry name" value="WH_DNA-bd_sf"/>
</dbReference>
<dbReference type="Proteomes" id="UP001082703">
    <property type="component" value="Unassembled WGS sequence"/>
</dbReference>
<dbReference type="Gene3D" id="1.10.10.10">
    <property type="entry name" value="Winged helix-like DNA-binding domain superfamily/Winged helix DNA-binding domain"/>
    <property type="match status" value="1"/>
</dbReference>
<evidence type="ECO:0000313" key="2">
    <source>
        <dbReference type="EMBL" id="MCY1714029.1"/>
    </source>
</evidence>
<evidence type="ECO:0000259" key="1">
    <source>
        <dbReference type="PROSITE" id="PS50995"/>
    </source>
</evidence>
<dbReference type="SUPFAM" id="SSF46785">
    <property type="entry name" value="Winged helix' DNA-binding domain"/>
    <property type="match status" value="1"/>
</dbReference>
<proteinExistence type="predicted"/>
<organism evidence="2 3">
    <name type="scientific">Caproiciproducens galactitolivorans</name>
    <dbReference type="NCBI Taxonomy" id="642589"/>
    <lineage>
        <taxon>Bacteria</taxon>
        <taxon>Bacillati</taxon>
        <taxon>Bacillota</taxon>
        <taxon>Clostridia</taxon>
        <taxon>Eubacteriales</taxon>
        <taxon>Acutalibacteraceae</taxon>
        <taxon>Caproiciproducens</taxon>
    </lineage>
</organism>